<evidence type="ECO:0000313" key="8">
    <source>
        <dbReference type="EMBL" id="BCK82037.1"/>
    </source>
</evidence>
<dbReference type="Pfam" id="PF02417">
    <property type="entry name" value="Chromate_transp"/>
    <property type="match status" value="1"/>
</dbReference>
<evidence type="ECO:0000256" key="5">
    <source>
        <dbReference type="ARBA" id="ARBA00022989"/>
    </source>
</evidence>
<keyword evidence="4 7" id="KW-0812">Transmembrane</keyword>
<keyword evidence="5 7" id="KW-1133">Transmembrane helix</keyword>
<feature type="transmembrane region" description="Helical" evidence="7">
    <location>
        <begin position="65"/>
        <end position="98"/>
    </location>
</feature>
<evidence type="ECO:0000256" key="7">
    <source>
        <dbReference type="SAM" id="Phobius"/>
    </source>
</evidence>
<evidence type="ECO:0000256" key="1">
    <source>
        <dbReference type="ARBA" id="ARBA00004651"/>
    </source>
</evidence>
<sequence length="187" mass="19638">MTCLLLFYEFFKTGLFAVGGGLATLPFLYDMAARHPEWFTVSQLADMLAVSESTPGPLGVNMATYVGYLTAGIPGAVAATIGLVAPSVIVILIVAAFLKRFRESRLVNNVFYGLRPASAAMVAAAGLSVVGLALLYSGQTGLAAVNWKAVALAAVLLVLTRWCKPTKGLHPIVFILASAIIGVVFSF</sequence>
<dbReference type="PANTHER" id="PTHR43663:SF1">
    <property type="entry name" value="CHROMATE TRANSPORTER"/>
    <property type="match status" value="1"/>
</dbReference>
<keyword evidence="3" id="KW-1003">Cell membrane</keyword>
<proteinExistence type="inferred from homology"/>
<protein>
    <submittedName>
        <fullName evidence="8">Chromate transporter</fullName>
    </submittedName>
</protein>
<dbReference type="RefSeq" id="WP_213540655.1">
    <property type="nucleotide sequence ID" value="NZ_AP023418.1"/>
</dbReference>
<organism evidence="8 9">
    <name type="scientific">Vescimonas coprocola</name>
    <dbReference type="NCBI Taxonomy" id="2714355"/>
    <lineage>
        <taxon>Bacteria</taxon>
        <taxon>Bacillati</taxon>
        <taxon>Bacillota</taxon>
        <taxon>Clostridia</taxon>
        <taxon>Eubacteriales</taxon>
        <taxon>Oscillospiraceae</taxon>
        <taxon>Vescimonas</taxon>
    </lineage>
</organism>
<feature type="transmembrane region" description="Helical" evidence="7">
    <location>
        <begin position="119"/>
        <end position="138"/>
    </location>
</feature>
<reference evidence="8" key="1">
    <citation type="submission" date="2020-09" db="EMBL/GenBank/DDBJ databases">
        <title>New species isolated from human feces.</title>
        <authorList>
            <person name="Kitahara M."/>
            <person name="Shigeno Y."/>
            <person name="Shime M."/>
            <person name="Matsumoto Y."/>
            <person name="Nakamura S."/>
            <person name="Motooka D."/>
            <person name="Fukuoka S."/>
            <person name="Nishikawa H."/>
            <person name="Benno Y."/>
        </authorList>
    </citation>
    <scope>NUCLEOTIDE SEQUENCE</scope>
    <source>
        <strain evidence="8">MM50</strain>
    </source>
</reference>
<feature type="transmembrane region" description="Helical" evidence="7">
    <location>
        <begin position="7"/>
        <end position="29"/>
    </location>
</feature>
<dbReference type="InterPro" id="IPR003370">
    <property type="entry name" value="Chromate_transpt"/>
</dbReference>
<gene>
    <name evidence="8" type="ORF">MM50RIKEN_18000</name>
</gene>
<dbReference type="KEGG" id="vcop:MM50RIKEN_18000"/>
<evidence type="ECO:0000256" key="6">
    <source>
        <dbReference type="ARBA" id="ARBA00023136"/>
    </source>
</evidence>
<dbReference type="Proteomes" id="UP000681035">
    <property type="component" value="Chromosome"/>
</dbReference>
<keyword evidence="6 7" id="KW-0472">Membrane</keyword>
<dbReference type="PANTHER" id="PTHR43663">
    <property type="entry name" value="CHROMATE TRANSPORT PROTEIN-RELATED"/>
    <property type="match status" value="1"/>
</dbReference>
<comment type="similarity">
    <text evidence="2">Belongs to the chromate ion transporter (CHR) (TC 2.A.51) family.</text>
</comment>
<dbReference type="GO" id="GO:0015109">
    <property type="term" value="F:chromate transmembrane transporter activity"/>
    <property type="evidence" value="ECO:0007669"/>
    <property type="project" value="InterPro"/>
</dbReference>
<dbReference type="InterPro" id="IPR052518">
    <property type="entry name" value="CHR_Transporter"/>
</dbReference>
<feature type="transmembrane region" description="Helical" evidence="7">
    <location>
        <begin position="144"/>
        <end position="162"/>
    </location>
</feature>
<accession>A0A810Q6Y4</accession>
<name>A0A810Q6Y4_9FIRM</name>
<feature type="transmembrane region" description="Helical" evidence="7">
    <location>
        <begin position="169"/>
        <end position="186"/>
    </location>
</feature>
<dbReference type="AlphaFoldDB" id="A0A810Q6Y4"/>
<dbReference type="GO" id="GO:0005886">
    <property type="term" value="C:plasma membrane"/>
    <property type="evidence" value="ECO:0007669"/>
    <property type="project" value="UniProtKB-SubCell"/>
</dbReference>
<evidence type="ECO:0000313" key="9">
    <source>
        <dbReference type="Proteomes" id="UP000681035"/>
    </source>
</evidence>
<comment type="subcellular location">
    <subcellularLocation>
        <location evidence="1">Cell membrane</location>
        <topology evidence="1">Multi-pass membrane protein</topology>
    </subcellularLocation>
</comment>
<dbReference type="EMBL" id="AP023418">
    <property type="protein sequence ID" value="BCK82037.1"/>
    <property type="molecule type" value="Genomic_DNA"/>
</dbReference>
<evidence type="ECO:0000256" key="4">
    <source>
        <dbReference type="ARBA" id="ARBA00022692"/>
    </source>
</evidence>
<keyword evidence="9" id="KW-1185">Reference proteome</keyword>
<evidence type="ECO:0000256" key="2">
    <source>
        <dbReference type="ARBA" id="ARBA00005262"/>
    </source>
</evidence>
<evidence type="ECO:0000256" key="3">
    <source>
        <dbReference type="ARBA" id="ARBA00022475"/>
    </source>
</evidence>